<protein>
    <submittedName>
        <fullName evidence="1">Uncharacterized protein</fullName>
    </submittedName>
</protein>
<evidence type="ECO:0000313" key="1">
    <source>
        <dbReference type="EMBL" id="KAE9607528.1"/>
    </source>
</evidence>
<organism evidence="1 2">
    <name type="scientific">Lupinus albus</name>
    <name type="common">White lupine</name>
    <name type="synonym">Lupinus termis</name>
    <dbReference type="NCBI Taxonomy" id="3870"/>
    <lineage>
        <taxon>Eukaryota</taxon>
        <taxon>Viridiplantae</taxon>
        <taxon>Streptophyta</taxon>
        <taxon>Embryophyta</taxon>
        <taxon>Tracheophyta</taxon>
        <taxon>Spermatophyta</taxon>
        <taxon>Magnoliopsida</taxon>
        <taxon>eudicotyledons</taxon>
        <taxon>Gunneridae</taxon>
        <taxon>Pentapetalae</taxon>
        <taxon>rosids</taxon>
        <taxon>fabids</taxon>
        <taxon>Fabales</taxon>
        <taxon>Fabaceae</taxon>
        <taxon>Papilionoideae</taxon>
        <taxon>50 kb inversion clade</taxon>
        <taxon>genistoids sensu lato</taxon>
        <taxon>core genistoids</taxon>
        <taxon>Genisteae</taxon>
        <taxon>Lupinus</taxon>
    </lineage>
</organism>
<dbReference type="OrthoDB" id="1936205at2759"/>
<sequence>MFMLHCLVTILCTDVEKLPEEIKKWAASVEGVEAKLWQGVGRKVHTLILDYACHNTSSLII</sequence>
<dbReference type="Proteomes" id="UP000447434">
    <property type="component" value="Chromosome 9"/>
</dbReference>
<reference evidence="2" key="1">
    <citation type="journal article" date="2020" name="Nat. Commun.">
        <title>Genome sequence of the cluster root forming white lupin.</title>
        <authorList>
            <person name="Hufnagel B."/>
            <person name="Marques A."/>
            <person name="Soriano A."/>
            <person name="Marques L."/>
            <person name="Divol F."/>
            <person name="Doumas P."/>
            <person name="Sallet E."/>
            <person name="Mancinotti D."/>
            <person name="Carrere S."/>
            <person name="Marande W."/>
            <person name="Arribat S."/>
            <person name="Keller J."/>
            <person name="Huneau C."/>
            <person name="Blein T."/>
            <person name="Aime D."/>
            <person name="Laguerre M."/>
            <person name="Taylor J."/>
            <person name="Schubert V."/>
            <person name="Nelson M."/>
            <person name="Geu-Flores F."/>
            <person name="Crespi M."/>
            <person name="Gallardo-Guerrero K."/>
            <person name="Delaux P.-M."/>
            <person name="Salse J."/>
            <person name="Berges H."/>
            <person name="Guyot R."/>
            <person name="Gouzy J."/>
            <person name="Peret B."/>
        </authorList>
    </citation>
    <scope>NUCLEOTIDE SEQUENCE [LARGE SCALE GENOMIC DNA]</scope>
    <source>
        <strain evidence="2">cv. Amiga</strain>
    </source>
</reference>
<name>A0A6A4Q130_LUPAL</name>
<comment type="caution">
    <text evidence="1">The sequence shown here is derived from an EMBL/GenBank/DDBJ whole genome shotgun (WGS) entry which is preliminary data.</text>
</comment>
<dbReference type="AlphaFoldDB" id="A0A6A4Q130"/>
<evidence type="ECO:0000313" key="2">
    <source>
        <dbReference type="Proteomes" id="UP000447434"/>
    </source>
</evidence>
<keyword evidence="2" id="KW-1185">Reference proteome</keyword>
<dbReference type="EMBL" id="WOCE01000009">
    <property type="protein sequence ID" value="KAE9607528.1"/>
    <property type="molecule type" value="Genomic_DNA"/>
</dbReference>
<accession>A0A6A4Q130</accession>
<proteinExistence type="predicted"/>
<gene>
    <name evidence="1" type="ORF">Lalb_Chr09g0330981</name>
</gene>